<evidence type="ECO:0000256" key="1">
    <source>
        <dbReference type="SAM" id="MobiDB-lite"/>
    </source>
</evidence>
<accession>W4M8W7</accession>
<comment type="caution">
    <text evidence="2">The sequence shown here is derived from an EMBL/GenBank/DDBJ whole genome shotgun (WGS) entry which is preliminary data.</text>
</comment>
<proteinExistence type="predicted"/>
<evidence type="ECO:0000313" key="2">
    <source>
        <dbReference type="EMBL" id="ETX06082.1"/>
    </source>
</evidence>
<dbReference type="HOGENOM" id="CLU_1400241_0_0_7"/>
<name>W4M8W7_9BACT</name>
<sequence length="194" mass="20602">MMSTNFKNPVAAIQTTAQIEPPLQGRKLFLRFTLFRTGKVVSGNHEEVSGTCLVSSDCGTASYSCNGSMAHELIGDRFTLHDLVVKGHRLSGFDAGDMRISAESVDGLSEDGCFHIPVQLNYSDANNECLWVGATLSGTISSAGLLQLDGDGTGDGFCFASFLADGETLDEESGEEGAEEDDDSEDEGDNEDEG</sequence>
<gene>
    <name evidence="2" type="ORF">ETSY2_19190</name>
</gene>
<dbReference type="EMBL" id="AZHX01000787">
    <property type="protein sequence ID" value="ETX06082.1"/>
    <property type="molecule type" value="Genomic_DNA"/>
</dbReference>
<keyword evidence="3" id="KW-1185">Reference proteome</keyword>
<organism evidence="2 3">
    <name type="scientific">Candidatus Entotheonella gemina</name>
    <dbReference type="NCBI Taxonomy" id="1429439"/>
    <lineage>
        <taxon>Bacteria</taxon>
        <taxon>Pseudomonadati</taxon>
        <taxon>Nitrospinota/Tectimicrobiota group</taxon>
        <taxon>Candidatus Tectimicrobiota</taxon>
        <taxon>Candidatus Entotheonellia</taxon>
        <taxon>Candidatus Entotheonellales</taxon>
        <taxon>Candidatus Entotheonellaceae</taxon>
        <taxon>Candidatus Entotheonella</taxon>
    </lineage>
</organism>
<reference evidence="2 3" key="1">
    <citation type="journal article" date="2014" name="Nature">
        <title>An environmental bacterial taxon with a large and distinct metabolic repertoire.</title>
        <authorList>
            <person name="Wilson M.C."/>
            <person name="Mori T."/>
            <person name="Ruckert C."/>
            <person name="Uria A.R."/>
            <person name="Helf M.J."/>
            <person name="Takada K."/>
            <person name="Gernert C."/>
            <person name="Steffens U.A."/>
            <person name="Heycke N."/>
            <person name="Schmitt S."/>
            <person name="Rinke C."/>
            <person name="Helfrich E.J."/>
            <person name="Brachmann A.O."/>
            <person name="Gurgui C."/>
            <person name="Wakimoto T."/>
            <person name="Kracht M."/>
            <person name="Crusemann M."/>
            <person name="Hentschel U."/>
            <person name="Abe I."/>
            <person name="Matsunaga S."/>
            <person name="Kalinowski J."/>
            <person name="Takeyama H."/>
            <person name="Piel J."/>
        </authorList>
    </citation>
    <scope>NUCLEOTIDE SEQUENCE [LARGE SCALE GENOMIC DNA]</scope>
    <source>
        <strain evidence="3">TSY2</strain>
    </source>
</reference>
<evidence type="ECO:0000313" key="3">
    <source>
        <dbReference type="Proteomes" id="UP000019140"/>
    </source>
</evidence>
<dbReference type="Proteomes" id="UP000019140">
    <property type="component" value="Unassembled WGS sequence"/>
</dbReference>
<dbReference type="AlphaFoldDB" id="W4M8W7"/>
<protein>
    <submittedName>
        <fullName evidence="2">Uncharacterized protein</fullName>
    </submittedName>
</protein>
<feature type="region of interest" description="Disordered" evidence="1">
    <location>
        <begin position="168"/>
        <end position="194"/>
    </location>
</feature>